<dbReference type="OrthoDB" id="9809766at2"/>
<dbReference type="InterPro" id="IPR036097">
    <property type="entry name" value="HisK_dim/P_sf"/>
</dbReference>
<dbReference type="SUPFAM" id="SSF55874">
    <property type="entry name" value="ATPase domain of HSP90 chaperone/DNA topoisomerase II/histidine kinase"/>
    <property type="match status" value="1"/>
</dbReference>
<keyword evidence="10 11" id="KW-0472">Membrane</keyword>
<name>A0A161J2A8_9GAMM</name>
<reference evidence="13 14" key="1">
    <citation type="submission" date="2016-02" db="EMBL/GenBank/DDBJ databases">
        <title>Complete genome sequencing and analysis of ATSB10, Dyella thiooxydans isolated from rhizosphere soil of sunflower (Helianthus annuus L.).</title>
        <authorList>
            <person name="Lee Y."/>
            <person name="Hwangbo K."/>
            <person name="Chung H."/>
            <person name="Yoo J."/>
            <person name="Kim K.Y."/>
            <person name="Sa T.M."/>
            <person name="Um Y."/>
            <person name="Madhaiyan M."/>
        </authorList>
    </citation>
    <scope>NUCLEOTIDE SEQUENCE [LARGE SCALE GENOMIC DNA]</scope>
    <source>
        <strain evidence="13 14">ATSB10</strain>
    </source>
</reference>
<dbReference type="SUPFAM" id="SSF47384">
    <property type="entry name" value="Homodimeric domain of signal transducing histidine kinase"/>
    <property type="match status" value="1"/>
</dbReference>
<dbReference type="STRING" id="445710.ATSB10_25750"/>
<evidence type="ECO:0000256" key="2">
    <source>
        <dbReference type="ARBA" id="ARBA00004141"/>
    </source>
</evidence>
<evidence type="ECO:0000256" key="3">
    <source>
        <dbReference type="ARBA" id="ARBA00012438"/>
    </source>
</evidence>
<dbReference type="Gene3D" id="3.30.565.10">
    <property type="entry name" value="Histidine kinase-like ATPase, C-terminal domain"/>
    <property type="match status" value="1"/>
</dbReference>
<dbReference type="InterPro" id="IPR050428">
    <property type="entry name" value="TCS_sensor_his_kinase"/>
</dbReference>
<dbReference type="InterPro" id="IPR005467">
    <property type="entry name" value="His_kinase_dom"/>
</dbReference>
<accession>A0A161J2A8</accession>
<evidence type="ECO:0000259" key="12">
    <source>
        <dbReference type="PROSITE" id="PS50109"/>
    </source>
</evidence>
<keyword evidence="5 13" id="KW-0808">Transferase</keyword>
<dbReference type="PROSITE" id="PS50109">
    <property type="entry name" value="HIS_KIN"/>
    <property type="match status" value="1"/>
</dbReference>
<evidence type="ECO:0000256" key="11">
    <source>
        <dbReference type="SAM" id="Phobius"/>
    </source>
</evidence>
<evidence type="ECO:0000313" key="13">
    <source>
        <dbReference type="EMBL" id="AND70029.1"/>
    </source>
</evidence>
<dbReference type="PANTHER" id="PTHR45436:SF15">
    <property type="entry name" value="SENSOR HISTIDINE KINASE CUSS"/>
    <property type="match status" value="1"/>
</dbReference>
<dbReference type="SMART" id="SM00387">
    <property type="entry name" value="HATPase_c"/>
    <property type="match status" value="1"/>
</dbReference>
<keyword evidence="14" id="KW-1185">Reference proteome</keyword>
<keyword evidence="8 11" id="KW-1133">Transmembrane helix</keyword>
<dbReference type="PANTHER" id="PTHR45436">
    <property type="entry name" value="SENSOR HISTIDINE KINASE YKOH"/>
    <property type="match status" value="1"/>
</dbReference>
<dbReference type="GO" id="GO:0000155">
    <property type="term" value="F:phosphorelay sensor kinase activity"/>
    <property type="evidence" value="ECO:0007669"/>
    <property type="project" value="InterPro"/>
</dbReference>
<keyword evidence="7 13" id="KW-0418">Kinase</keyword>
<dbReference type="Pfam" id="PF02518">
    <property type="entry name" value="HATPase_c"/>
    <property type="match status" value="1"/>
</dbReference>
<evidence type="ECO:0000256" key="4">
    <source>
        <dbReference type="ARBA" id="ARBA00022553"/>
    </source>
</evidence>
<evidence type="ECO:0000256" key="9">
    <source>
        <dbReference type="ARBA" id="ARBA00023012"/>
    </source>
</evidence>
<dbReference type="Proteomes" id="UP000077255">
    <property type="component" value="Chromosome"/>
</dbReference>
<dbReference type="InterPro" id="IPR003661">
    <property type="entry name" value="HisK_dim/P_dom"/>
</dbReference>
<keyword evidence="9" id="KW-0902">Two-component regulatory system</keyword>
<evidence type="ECO:0000256" key="5">
    <source>
        <dbReference type="ARBA" id="ARBA00022679"/>
    </source>
</evidence>
<gene>
    <name evidence="13" type="ORF">ATSB10_25750</name>
</gene>
<dbReference type="GO" id="GO:0005886">
    <property type="term" value="C:plasma membrane"/>
    <property type="evidence" value="ECO:0007669"/>
    <property type="project" value="TreeGrafter"/>
</dbReference>
<evidence type="ECO:0000313" key="14">
    <source>
        <dbReference type="Proteomes" id="UP000077255"/>
    </source>
</evidence>
<sequence>MSWPRNLLFGSIRARLLLLMLGGLGTLMFALFLLLDFSIDKQIFGRLDATLLSRAHGVVVLLESHPRDDAWQELHELSPEYATGGHTDFVQIWDAAGSTLLSSASNAASNLQPPPAPVPANAPLFYDLRLPDGHRGRAVGLRFSMLGRADEAILVVAEEREQVDQLERHVHLALVIGVLGMGLLAALLSVLAVRGGLRPLLAFAADTGPDGAPRVEPLPVARMPSELKPFADTLNSAFARLQAALGRERRFARDVAHELRTPLAETRMAVELASRGAPSPEVLAGAIASIDRMQRCIDGLLALSRYEAGIDQAQVEPLELADLLRRSLAMAAGPAGKREVTITAQLPDECWVMSDPALLERIVDNLLLNAAEYAPAGSDVRMELASGDDGWNLRIGNAAPDLSPEDLARLGERFWRKSAAREASNHGGLGLALSGTLAGLLGLRLDFTLERAMLWASLGPLRPIALPEEPAS</sequence>
<dbReference type="InterPro" id="IPR003594">
    <property type="entry name" value="HATPase_dom"/>
</dbReference>
<organism evidence="13 14">
    <name type="scientific">Dyella thiooxydans</name>
    <dbReference type="NCBI Taxonomy" id="445710"/>
    <lineage>
        <taxon>Bacteria</taxon>
        <taxon>Pseudomonadati</taxon>
        <taxon>Pseudomonadota</taxon>
        <taxon>Gammaproteobacteria</taxon>
        <taxon>Lysobacterales</taxon>
        <taxon>Rhodanobacteraceae</taxon>
        <taxon>Dyella</taxon>
    </lineage>
</organism>
<dbReference type="InterPro" id="IPR036890">
    <property type="entry name" value="HATPase_C_sf"/>
</dbReference>
<feature type="transmembrane region" description="Helical" evidence="11">
    <location>
        <begin position="12"/>
        <end position="35"/>
    </location>
</feature>
<dbReference type="Gene3D" id="1.10.287.130">
    <property type="match status" value="1"/>
</dbReference>
<keyword evidence="4" id="KW-0597">Phosphoprotein</keyword>
<dbReference type="Pfam" id="PF00512">
    <property type="entry name" value="HisKA"/>
    <property type="match status" value="1"/>
</dbReference>
<evidence type="ECO:0000256" key="6">
    <source>
        <dbReference type="ARBA" id="ARBA00022692"/>
    </source>
</evidence>
<dbReference type="KEGG" id="dtx:ATSB10_25750"/>
<evidence type="ECO:0000256" key="1">
    <source>
        <dbReference type="ARBA" id="ARBA00000085"/>
    </source>
</evidence>
<dbReference type="AlphaFoldDB" id="A0A161J2A8"/>
<proteinExistence type="predicted"/>
<evidence type="ECO:0000256" key="7">
    <source>
        <dbReference type="ARBA" id="ARBA00022777"/>
    </source>
</evidence>
<evidence type="ECO:0000256" key="8">
    <source>
        <dbReference type="ARBA" id="ARBA00022989"/>
    </source>
</evidence>
<keyword evidence="6 11" id="KW-0812">Transmembrane</keyword>
<dbReference type="EMBL" id="CP014841">
    <property type="protein sequence ID" value="AND70029.1"/>
    <property type="molecule type" value="Genomic_DNA"/>
</dbReference>
<comment type="catalytic activity">
    <reaction evidence="1">
        <text>ATP + protein L-histidine = ADP + protein N-phospho-L-histidine.</text>
        <dbReference type="EC" id="2.7.13.3"/>
    </reaction>
</comment>
<dbReference type="CDD" id="cd00082">
    <property type="entry name" value="HisKA"/>
    <property type="match status" value="1"/>
</dbReference>
<feature type="transmembrane region" description="Helical" evidence="11">
    <location>
        <begin position="170"/>
        <end position="193"/>
    </location>
</feature>
<comment type="subcellular location">
    <subcellularLocation>
        <location evidence="2">Membrane</location>
        <topology evidence="2">Multi-pass membrane protein</topology>
    </subcellularLocation>
</comment>
<dbReference type="SMART" id="SM00388">
    <property type="entry name" value="HisKA"/>
    <property type="match status" value="1"/>
</dbReference>
<dbReference type="EC" id="2.7.13.3" evidence="3"/>
<dbReference type="PATRIC" id="fig|445710.3.peg.2569"/>
<evidence type="ECO:0000256" key="10">
    <source>
        <dbReference type="ARBA" id="ARBA00023136"/>
    </source>
</evidence>
<protein>
    <recommendedName>
        <fullName evidence="3">histidine kinase</fullName>
        <ecNumber evidence="3">2.7.13.3</ecNumber>
    </recommendedName>
</protein>
<dbReference type="RefSeq" id="WP_063673124.1">
    <property type="nucleotide sequence ID" value="NZ_CP014841.1"/>
</dbReference>
<feature type="domain" description="Histidine kinase" evidence="12">
    <location>
        <begin position="254"/>
        <end position="470"/>
    </location>
</feature>